<dbReference type="AlphaFoldDB" id="A0A8R1EGX0"/>
<evidence type="ECO:0000313" key="3">
    <source>
        <dbReference type="Proteomes" id="UP000005237"/>
    </source>
</evidence>
<sequence>MLRCSVDRASWSHTIGSDEKEEKEEGWRALRIYMTRFRIHTSHASAQCTYSGGGGGDDGGGRAAWSILFSSVEQQKQNNP</sequence>
<name>A0A8R1EGX0_CAEJA</name>
<dbReference type="EnsemblMetazoa" id="CJA36134.1">
    <property type="protein sequence ID" value="CJA36134.1"/>
    <property type="gene ID" value="WBGene00211981"/>
</dbReference>
<keyword evidence="3" id="KW-1185">Reference proteome</keyword>
<reference evidence="3" key="1">
    <citation type="submission" date="2010-08" db="EMBL/GenBank/DDBJ databases">
        <authorList>
            <consortium name="Caenorhabditis japonica Sequencing Consortium"/>
            <person name="Wilson R.K."/>
        </authorList>
    </citation>
    <scope>NUCLEOTIDE SEQUENCE [LARGE SCALE GENOMIC DNA]</scope>
    <source>
        <strain evidence="3">DF5081</strain>
    </source>
</reference>
<evidence type="ECO:0000313" key="2">
    <source>
        <dbReference type="EnsemblMetazoa" id="CJA36134.1"/>
    </source>
</evidence>
<proteinExistence type="predicted"/>
<accession>A0A8R1EGX0</accession>
<protein>
    <submittedName>
        <fullName evidence="2">Uncharacterized protein</fullName>
    </submittedName>
</protein>
<evidence type="ECO:0000256" key="1">
    <source>
        <dbReference type="SAM" id="MobiDB-lite"/>
    </source>
</evidence>
<organism evidence="2 3">
    <name type="scientific">Caenorhabditis japonica</name>
    <dbReference type="NCBI Taxonomy" id="281687"/>
    <lineage>
        <taxon>Eukaryota</taxon>
        <taxon>Metazoa</taxon>
        <taxon>Ecdysozoa</taxon>
        <taxon>Nematoda</taxon>
        <taxon>Chromadorea</taxon>
        <taxon>Rhabditida</taxon>
        <taxon>Rhabditina</taxon>
        <taxon>Rhabditomorpha</taxon>
        <taxon>Rhabditoidea</taxon>
        <taxon>Rhabditidae</taxon>
        <taxon>Peloderinae</taxon>
        <taxon>Caenorhabditis</taxon>
    </lineage>
</organism>
<feature type="region of interest" description="Disordered" evidence="1">
    <location>
        <begin position="1"/>
        <end position="22"/>
    </location>
</feature>
<dbReference type="Proteomes" id="UP000005237">
    <property type="component" value="Unassembled WGS sequence"/>
</dbReference>
<reference evidence="2" key="2">
    <citation type="submission" date="2022-06" db="UniProtKB">
        <authorList>
            <consortium name="EnsemblMetazoa"/>
        </authorList>
    </citation>
    <scope>IDENTIFICATION</scope>
    <source>
        <strain evidence="2">DF5081</strain>
    </source>
</reference>